<dbReference type="PANTHER" id="PTHR31190">
    <property type="entry name" value="DNA-BINDING DOMAIN"/>
    <property type="match status" value="1"/>
</dbReference>
<dbReference type="InterPro" id="IPR001471">
    <property type="entry name" value="AP2/ERF_dom"/>
</dbReference>
<keyword evidence="9" id="KW-1185">Reference proteome</keyword>
<dbReference type="GO" id="GO:0003677">
    <property type="term" value="F:DNA binding"/>
    <property type="evidence" value="ECO:0007669"/>
    <property type="project" value="UniProtKB-KW"/>
</dbReference>
<keyword evidence="4" id="KW-0804">Transcription</keyword>
<dbReference type="InterPro" id="IPR016177">
    <property type="entry name" value="DNA-bd_dom_sf"/>
</dbReference>
<dbReference type="InterPro" id="IPR036955">
    <property type="entry name" value="AP2/ERF_dom_sf"/>
</dbReference>
<reference evidence="8" key="1">
    <citation type="submission" date="2022-12" db="EMBL/GenBank/DDBJ databases">
        <title>Draft genome assemblies for two species of Escallonia (Escalloniales).</title>
        <authorList>
            <person name="Chanderbali A."/>
            <person name="Dervinis C."/>
            <person name="Anghel I."/>
            <person name="Soltis D."/>
            <person name="Soltis P."/>
            <person name="Zapata F."/>
        </authorList>
    </citation>
    <scope>NUCLEOTIDE SEQUENCE</scope>
    <source>
        <strain evidence="8">UCBG64.0493</strain>
        <tissue evidence="8">Leaf</tissue>
    </source>
</reference>
<evidence type="ECO:0000256" key="4">
    <source>
        <dbReference type="ARBA" id="ARBA00023163"/>
    </source>
</evidence>
<evidence type="ECO:0000256" key="1">
    <source>
        <dbReference type="ARBA" id="ARBA00004123"/>
    </source>
</evidence>
<dbReference type="AlphaFoldDB" id="A0AA88V4Y6"/>
<evidence type="ECO:0000256" key="5">
    <source>
        <dbReference type="ARBA" id="ARBA00023242"/>
    </source>
</evidence>
<sequence length="219" mass="24103">MHSASKRAKFDTTTTTANHPSPLQPPARLTTEQEASIMVAALRNVITGGAAMDASHEFRLFPAAECATTSPGARTLFPIASRRRAAGRMPAEKSAEIRDPRKAARVWLGTFETAEAAARAYDKAAIEFRGPRAKLNFGFADYALTQQQTSQDQPAQLKQGNTRKSSEVKAEMEMEKGKSKEKEFWEMLGDDMIKEWMMMMDFINGDNSSDSAGGNLYSV</sequence>
<dbReference type="GO" id="GO:0005634">
    <property type="term" value="C:nucleus"/>
    <property type="evidence" value="ECO:0007669"/>
    <property type="project" value="UniProtKB-SubCell"/>
</dbReference>
<name>A0AA88V4Y6_9ASTE</name>
<feature type="region of interest" description="Disordered" evidence="6">
    <location>
        <begin position="1"/>
        <end position="27"/>
    </location>
</feature>
<dbReference type="SUPFAM" id="SSF54171">
    <property type="entry name" value="DNA-binding domain"/>
    <property type="match status" value="1"/>
</dbReference>
<keyword evidence="5" id="KW-0539">Nucleus</keyword>
<evidence type="ECO:0000313" key="9">
    <source>
        <dbReference type="Proteomes" id="UP001188597"/>
    </source>
</evidence>
<feature type="compositionally biased region" description="Polar residues" evidence="6">
    <location>
        <begin position="11"/>
        <end position="21"/>
    </location>
</feature>
<dbReference type="SMART" id="SM00380">
    <property type="entry name" value="AP2"/>
    <property type="match status" value="1"/>
</dbReference>
<evidence type="ECO:0000256" key="3">
    <source>
        <dbReference type="ARBA" id="ARBA00023125"/>
    </source>
</evidence>
<dbReference type="EMBL" id="JAVXUP010002706">
    <property type="protein sequence ID" value="KAK3001825.1"/>
    <property type="molecule type" value="Genomic_DNA"/>
</dbReference>
<dbReference type="InterPro" id="IPR044808">
    <property type="entry name" value="ERF_plant"/>
</dbReference>
<feature type="domain" description="AP2/ERF" evidence="7">
    <location>
        <begin position="72"/>
        <end position="138"/>
    </location>
</feature>
<evidence type="ECO:0000313" key="8">
    <source>
        <dbReference type="EMBL" id="KAK3001825.1"/>
    </source>
</evidence>
<feature type="compositionally biased region" description="Basic and acidic residues" evidence="6">
    <location>
        <begin position="164"/>
        <end position="176"/>
    </location>
</feature>
<dbReference type="PROSITE" id="PS51032">
    <property type="entry name" value="AP2_ERF"/>
    <property type="match status" value="1"/>
</dbReference>
<comment type="subcellular location">
    <subcellularLocation>
        <location evidence="1">Nucleus</location>
    </subcellularLocation>
</comment>
<organism evidence="8 9">
    <name type="scientific">Escallonia herrerae</name>
    <dbReference type="NCBI Taxonomy" id="1293975"/>
    <lineage>
        <taxon>Eukaryota</taxon>
        <taxon>Viridiplantae</taxon>
        <taxon>Streptophyta</taxon>
        <taxon>Embryophyta</taxon>
        <taxon>Tracheophyta</taxon>
        <taxon>Spermatophyta</taxon>
        <taxon>Magnoliopsida</taxon>
        <taxon>eudicotyledons</taxon>
        <taxon>Gunneridae</taxon>
        <taxon>Pentapetalae</taxon>
        <taxon>asterids</taxon>
        <taxon>campanulids</taxon>
        <taxon>Escalloniales</taxon>
        <taxon>Escalloniaceae</taxon>
        <taxon>Escallonia</taxon>
    </lineage>
</organism>
<feature type="region of interest" description="Disordered" evidence="6">
    <location>
        <begin position="148"/>
        <end position="176"/>
    </location>
</feature>
<protein>
    <recommendedName>
        <fullName evidence="7">AP2/ERF domain-containing protein</fullName>
    </recommendedName>
</protein>
<dbReference type="Gene3D" id="3.30.730.10">
    <property type="entry name" value="AP2/ERF domain"/>
    <property type="match status" value="1"/>
</dbReference>
<dbReference type="Proteomes" id="UP001188597">
    <property type="component" value="Unassembled WGS sequence"/>
</dbReference>
<evidence type="ECO:0000256" key="2">
    <source>
        <dbReference type="ARBA" id="ARBA00023015"/>
    </source>
</evidence>
<dbReference type="GO" id="GO:0003700">
    <property type="term" value="F:DNA-binding transcription factor activity"/>
    <property type="evidence" value="ECO:0007669"/>
    <property type="project" value="InterPro"/>
</dbReference>
<evidence type="ECO:0000259" key="7">
    <source>
        <dbReference type="PROSITE" id="PS51032"/>
    </source>
</evidence>
<keyword evidence="3" id="KW-0238">DNA-binding</keyword>
<dbReference type="GO" id="GO:0009873">
    <property type="term" value="P:ethylene-activated signaling pathway"/>
    <property type="evidence" value="ECO:0007669"/>
    <property type="project" value="InterPro"/>
</dbReference>
<keyword evidence="2" id="KW-0805">Transcription regulation</keyword>
<accession>A0AA88V4Y6</accession>
<comment type="caution">
    <text evidence="8">The sequence shown here is derived from an EMBL/GenBank/DDBJ whole genome shotgun (WGS) entry which is preliminary data.</text>
</comment>
<proteinExistence type="predicted"/>
<evidence type="ECO:0000256" key="6">
    <source>
        <dbReference type="SAM" id="MobiDB-lite"/>
    </source>
</evidence>
<gene>
    <name evidence="8" type="ORF">RJ639_022233</name>
</gene>